<dbReference type="PANTHER" id="PTHR12993">
    <property type="entry name" value="N-ACETYLGLUCOSAMINYL-PHOSPHATIDYLINOSITOL DE-N-ACETYLASE-RELATED"/>
    <property type="match status" value="1"/>
</dbReference>
<evidence type="ECO:0000313" key="4">
    <source>
        <dbReference type="Proteomes" id="UP000195602"/>
    </source>
</evidence>
<protein>
    <recommendedName>
        <fullName evidence="2">N-acetylglucosaminylphosphatidylinositol deacetylase</fullName>
        <ecNumber evidence="2">3.5.1.89</ecNumber>
    </recommendedName>
</protein>
<dbReference type="EMBL" id="LYUB02000006">
    <property type="protein sequence ID" value="OVF08978.1"/>
    <property type="molecule type" value="Genomic_DNA"/>
</dbReference>
<dbReference type="EC" id="3.5.1.89" evidence="2"/>
<dbReference type="AlphaFoldDB" id="A0AA91Q0B3"/>
<organism evidence="3 4">
    <name type="scientific">Clavispora lusitaniae</name>
    <name type="common">Candida lusitaniae</name>
    <dbReference type="NCBI Taxonomy" id="36911"/>
    <lineage>
        <taxon>Eukaryota</taxon>
        <taxon>Fungi</taxon>
        <taxon>Dikarya</taxon>
        <taxon>Ascomycota</taxon>
        <taxon>Saccharomycotina</taxon>
        <taxon>Pichiomycetes</taxon>
        <taxon>Metschnikowiaceae</taxon>
        <taxon>Clavispora</taxon>
    </lineage>
</organism>
<accession>A0AA91Q0B3</accession>
<dbReference type="InterPro" id="IPR024078">
    <property type="entry name" value="LmbE-like_dom_sf"/>
</dbReference>
<gene>
    <name evidence="3" type="ORF">A9F13_06g01067</name>
</gene>
<evidence type="ECO:0000256" key="2">
    <source>
        <dbReference type="ARBA" id="ARBA00012176"/>
    </source>
</evidence>
<dbReference type="SUPFAM" id="SSF102588">
    <property type="entry name" value="LmbE-like"/>
    <property type="match status" value="1"/>
</dbReference>
<proteinExistence type="inferred from homology"/>
<dbReference type="Proteomes" id="UP000195602">
    <property type="component" value="Unassembled WGS sequence"/>
</dbReference>
<dbReference type="Pfam" id="PF02585">
    <property type="entry name" value="PIG-L"/>
    <property type="match status" value="1"/>
</dbReference>
<comment type="similarity">
    <text evidence="1">Belongs to the PIGL family.</text>
</comment>
<comment type="caution">
    <text evidence="3">The sequence shown here is derived from an EMBL/GenBank/DDBJ whole genome shotgun (WGS) entry which is preliminary data.</text>
</comment>
<name>A0AA91Q0B3_CLALS</name>
<dbReference type="GO" id="GO:0005783">
    <property type="term" value="C:endoplasmic reticulum"/>
    <property type="evidence" value="ECO:0007669"/>
    <property type="project" value="TreeGrafter"/>
</dbReference>
<dbReference type="KEGG" id="clus:A9F13_06g01067"/>
<evidence type="ECO:0000313" key="3">
    <source>
        <dbReference type="EMBL" id="OVF08978.1"/>
    </source>
</evidence>
<dbReference type="Gene3D" id="3.40.50.10320">
    <property type="entry name" value="LmbE-like"/>
    <property type="match status" value="1"/>
</dbReference>
<dbReference type="PANTHER" id="PTHR12993:SF11">
    <property type="entry name" value="N-ACETYLGLUCOSAMINYL-PHOSPHATIDYLINOSITOL DE-N-ACETYLASE"/>
    <property type="match status" value="1"/>
</dbReference>
<sequence length="312" mass="36241">MFFLVPRFIVKFLIASFAIWIVLSTAIPQVSLKFTDPQIQNNKFIRQTYPYNSITSPTPLPIRNSSVFFVIGHPDDEVMFFSPSLVEITKRKHDNEVKIICFSRGDAVDESFGDIRAHELRSSARIIGVKDENVIVLDKFKDGMDEHWSAQDIASSLAKEVTHASKPLVLITFDDKGVSNHPNHISLFHGTKEFVDKYLKPKRDFNFKFYVLKSLNFWEKYSFTLLTNVELFVDLLSKFVFSNILKININISFFNAYSDKQLPSIKFYSDLNMLSVSYAAMAYGHFSQMVWFRYGWLIFSRYLTFNHLIQVN</sequence>
<reference evidence="3 4" key="1">
    <citation type="submission" date="2017-04" db="EMBL/GenBank/DDBJ databases">
        <title>Draft genome of the yeast Clavispora lusitaniae type strain CBS 6936.</title>
        <authorList>
            <person name="Durrens P."/>
            <person name="Klopp C."/>
            <person name="Biteau N."/>
            <person name="Fitton-Ouhabi V."/>
            <person name="Dementhon K."/>
            <person name="Accoceberry I."/>
            <person name="Sherman D.J."/>
            <person name="Noel T."/>
        </authorList>
    </citation>
    <scope>NUCLEOTIDE SEQUENCE [LARGE SCALE GENOMIC DNA]</scope>
    <source>
        <strain evidence="3 4">CBS 6936</strain>
    </source>
</reference>
<dbReference type="GO" id="GO:0000225">
    <property type="term" value="F:N-acetylglucosaminylphosphatidylinositol deacetylase activity"/>
    <property type="evidence" value="ECO:0007669"/>
    <property type="project" value="UniProtKB-EC"/>
</dbReference>
<evidence type="ECO:0000256" key="1">
    <source>
        <dbReference type="ARBA" id="ARBA00006066"/>
    </source>
</evidence>
<dbReference type="InterPro" id="IPR003737">
    <property type="entry name" value="GlcNAc_PI_deacetylase-related"/>
</dbReference>